<keyword evidence="1" id="KW-0472">Membrane</keyword>
<evidence type="ECO:0000313" key="3">
    <source>
        <dbReference type="Proteomes" id="UP000199531"/>
    </source>
</evidence>
<dbReference type="EMBL" id="FOCW01000004">
    <property type="protein sequence ID" value="SEN69753.1"/>
    <property type="molecule type" value="Genomic_DNA"/>
</dbReference>
<accession>A0A1H8IM00</accession>
<feature type="transmembrane region" description="Helical" evidence="1">
    <location>
        <begin position="89"/>
        <end position="112"/>
    </location>
</feature>
<evidence type="ECO:0000313" key="2">
    <source>
        <dbReference type="EMBL" id="SEN69753.1"/>
    </source>
</evidence>
<dbReference type="Proteomes" id="UP000199531">
    <property type="component" value="Unassembled WGS sequence"/>
</dbReference>
<feature type="transmembrane region" description="Helical" evidence="1">
    <location>
        <begin position="13"/>
        <end position="37"/>
    </location>
</feature>
<keyword evidence="3" id="KW-1185">Reference proteome</keyword>
<evidence type="ECO:0000256" key="1">
    <source>
        <dbReference type="SAM" id="Phobius"/>
    </source>
</evidence>
<dbReference type="RefSeq" id="WP_091816883.1">
    <property type="nucleotide sequence ID" value="NZ_FOCW01000004.1"/>
</dbReference>
<name>A0A1H8IM00_9BURK</name>
<proteinExistence type="predicted"/>
<dbReference type="AlphaFoldDB" id="A0A1H8IM00"/>
<gene>
    <name evidence="2" type="ORF">SAMN02745977_01818</name>
</gene>
<reference evidence="2 3" key="1">
    <citation type="submission" date="2016-10" db="EMBL/GenBank/DDBJ databases">
        <authorList>
            <person name="de Groot N.N."/>
        </authorList>
    </citation>
    <scope>NUCLEOTIDE SEQUENCE [LARGE SCALE GENOMIC DNA]</scope>
    <source>
        <strain evidence="2 3">DSM 15123</strain>
    </source>
</reference>
<dbReference type="STRING" id="1121117.SAMN02745977_01818"/>
<sequence length="118" mass="13011">MSLDPTLPGQTDWITLLIILGLTVVTIVSRSLFFLSSRELPMPRWFKRGLQYAPAAALASIVIPAIVMTSDNQLASWNDARLYGALAGAAWFFYRRSVMGTILVGMAVYLPLHLGLGW</sequence>
<keyword evidence="1" id="KW-0812">Transmembrane</keyword>
<keyword evidence="1" id="KW-1133">Transmembrane helix</keyword>
<dbReference type="OrthoDB" id="515103at2"/>
<dbReference type="InterPro" id="IPR008407">
    <property type="entry name" value="Brnchd-chn_aa_trnsp_AzlD"/>
</dbReference>
<protein>
    <submittedName>
        <fullName evidence="2">Branched-chain amino acid transport protein</fullName>
    </submittedName>
</protein>
<organism evidence="2 3">
    <name type="scientific">Brachymonas denitrificans DSM 15123</name>
    <dbReference type="NCBI Taxonomy" id="1121117"/>
    <lineage>
        <taxon>Bacteria</taxon>
        <taxon>Pseudomonadati</taxon>
        <taxon>Pseudomonadota</taxon>
        <taxon>Betaproteobacteria</taxon>
        <taxon>Burkholderiales</taxon>
        <taxon>Comamonadaceae</taxon>
        <taxon>Brachymonas</taxon>
    </lineage>
</organism>
<dbReference type="Pfam" id="PF05437">
    <property type="entry name" value="AzlD"/>
    <property type="match status" value="1"/>
</dbReference>
<feature type="transmembrane region" description="Helical" evidence="1">
    <location>
        <begin position="49"/>
        <end position="69"/>
    </location>
</feature>